<feature type="repeat" description="TPR" evidence="3">
    <location>
        <begin position="23"/>
        <end position="56"/>
    </location>
</feature>
<dbReference type="PROSITE" id="PS50005">
    <property type="entry name" value="TPR"/>
    <property type="match status" value="1"/>
</dbReference>
<dbReference type="EMBL" id="CAXJIO010000013">
    <property type="protein sequence ID" value="CAL2103473.1"/>
    <property type="molecule type" value="Genomic_DNA"/>
</dbReference>
<evidence type="ECO:0000256" key="4">
    <source>
        <dbReference type="SAM" id="SignalP"/>
    </source>
</evidence>
<comment type="caution">
    <text evidence="5">The sequence shown here is derived from an EMBL/GenBank/DDBJ whole genome shotgun (WGS) entry which is preliminary data.</text>
</comment>
<dbReference type="Pfam" id="PF13432">
    <property type="entry name" value="TPR_16"/>
    <property type="match status" value="1"/>
</dbReference>
<dbReference type="Proteomes" id="UP001497527">
    <property type="component" value="Unassembled WGS sequence"/>
</dbReference>
<dbReference type="RefSeq" id="WP_348717679.1">
    <property type="nucleotide sequence ID" value="NZ_CAXJIO010000013.1"/>
</dbReference>
<dbReference type="SMART" id="SM00028">
    <property type="entry name" value="TPR"/>
    <property type="match status" value="4"/>
</dbReference>
<dbReference type="SUPFAM" id="SSF48452">
    <property type="entry name" value="TPR-like"/>
    <property type="match status" value="1"/>
</dbReference>
<dbReference type="InterPro" id="IPR052346">
    <property type="entry name" value="O-mannosyl-transferase_TMTC"/>
</dbReference>
<keyword evidence="4" id="KW-0732">Signal</keyword>
<dbReference type="Pfam" id="PF13181">
    <property type="entry name" value="TPR_8"/>
    <property type="match status" value="1"/>
</dbReference>
<protein>
    <submittedName>
        <fullName evidence="5">TPR_REGION domain-containing protein</fullName>
    </submittedName>
</protein>
<feature type="chain" id="PRO_5046295558" evidence="4">
    <location>
        <begin position="20"/>
        <end position="340"/>
    </location>
</feature>
<dbReference type="Gene3D" id="1.25.40.10">
    <property type="entry name" value="Tetratricopeptide repeat domain"/>
    <property type="match status" value="2"/>
</dbReference>
<keyword evidence="2 3" id="KW-0802">TPR repeat</keyword>
<feature type="signal peptide" evidence="4">
    <location>
        <begin position="1"/>
        <end position="19"/>
    </location>
</feature>
<evidence type="ECO:0000313" key="6">
    <source>
        <dbReference type="Proteomes" id="UP001497527"/>
    </source>
</evidence>
<name>A0ABP1EYS1_9FLAO</name>
<organism evidence="5 6">
    <name type="scientific">Tenacibaculum polynesiense</name>
    <dbReference type="NCBI Taxonomy" id="3137857"/>
    <lineage>
        <taxon>Bacteria</taxon>
        <taxon>Pseudomonadati</taxon>
        <taxon>Bacteroidota</taxon>
        <taxon>Flavobacteriia</taxon>
        <taxon>Flavobacteriales</taxon>
        <taxon>Flavobacteriaceae</taxon>
        <taxon>Tenacibaculum</taxon>
    </lineage>
</organism>
<dbReference type="PANTHER" id="PTHR44227:SF3">
    <property type="entry name" value="PROTEIN O-MANNOSYL-TRANSFERASE TMTC4"/>
    <property type="match status" value="1"/>
</dbReference>
<keyword evidence="6" id="KW-1185">Reference proteome</keyword>
<dbReference type="InterPro" id="IPR011990">
    <property type="entry name" value="TPR-like_helical_dom_sf"/>
</dbReference>
<keyword evidence="1" id="KW-0677">Repeat</keyword>
<evidence type="ECO:0000313" key="5">
    <source>
        <dbReference type="EMBL" id="CAL2103473.1"/>
    </source>
</evidence>
<reference evidence="5 6" key="1">
    <citation type="submission" date="2024-05" db="EMBL/GenBank/DDBJ databases">
        <authorList>
            <person name="Duchaud E."/>
        </authorList>
    </citation>
    <scope>NUCLEOTIDE SEQUENCE [LARGE SCALE GENOMIC DNA]</scope>
    <source>
        <strain evidence="5">Ena-SAMPLE-TAB-13-05-2024-13:56:06:370-140308</strain>
    </source>
</reference>
<evidence type="ECO:0000256" key="3">
    <source>
        <dbReference type="PROSITE-ProRule" id="PRU00339"/>
    </source>
</evidence>
<proteinExistence type="predicted"/>
<accession>A0ABP1EYS1</accession>
<evidence type="ECO:0000256" key="1">
    <source>
        <dbReference type="ARBA" id="ARBA00022737"/>
    </source>
</evidence>
<gene>
    <name evidence="5" type="ORF">T190423A01A_40066</name>
</gene>
<dbReference type="InterPro" id="IPR019734">
    <property type="entry name" value="TPR_rpt"/>
</dbReference>
<evidence type="ECO:0000256" key="2">
    <source>
        <dbReference type="ARBA" id="ARBA00022803"/>
    </source>
</evidence>
<dbReference type="PANTHER" id="PTHR44227">
    <property type="match status" value="1"/>
</dbReference>
<sequence>MKKIVIALLLLGAVMHVSAQEDFNKLIEVGISNHDKGRYKDAINYYKKALELQQNSPLANYEISLSYMSLKDYKNAIKYSDKVISSSKDERYLLPAYVNKGSALDMLGKTKKSIKIFEKGIKKLGNHYLLHFNLAINYLKMNDLENGEVHLQEAIKHNPVHTSSHFYLAKINDSKGKRVQALLASYYFLFIEPESIRAQEIYAILQKNIKAGVKKEDGKNVTINLNLLGKDDDFGAAELMLSMLEATHKLEKNKDKTKEEMFVENTKSLFLILGELKENSEKEGFWWEFYVTFYDKLAKSGHIEAFCNFVTQMDLKSKRWIDDNEEKIKKFFTWLEKELK</sequence>